<name>A0A4Z0DA71_9FIRM</name>
<comment type="caution">
    <text evidence="2">The sequence shown here is derived from an EMBL/GenBank/DDBJ whole genome shotgun (WGS) entry which is preliminary data.</text>
</comment>
<dbReference type="InterPro" id="IPR050469">
    <property type="entry name" value="Diguanylate_Cyclase"/>
</dbReference>
<proteinExistence type="predicted"/>
<dbReference type="EMBL" id="SRIB01000001">
    <property type="protein sequence ID" value="TFZ41770.1"/>
    <property type="molecule type" value="Genomic_DNA"/>
</dbReference>
<dbReference type="NCBIfam" id="TIGR00254">
    <property type="entry name" value="GGDEF"/>
    <property type="match status" value="1"/>
</dbReference>
<dbReference type="InterPro" id="IPR043128">
    <property type="entry name" value="Rev_trsase/Diguanyl_cyclase"/>
</dbReference>
<dbReference type="InterPro" id="IPR000160">
    <property type="entry name" value="GGDEF_dom"/>
</dbReference>
<evidence type="ECO:0000313" key="3">
    <source>
        <dbReference type="Proteomes" id="UP000298381"/>
    </source>
</evidence>
<dbReference type="CDD" id="cd01949">
    <property type="entry name" value="GGDEF"/>
    <property type="match status" value="1"/>
</dbReference>
<dbReference type="PANTHER" id="PTHR45138">
    <property type="entry name" value="REGULATORY COMPONENTS OF SENSORY TRANSDUCTION SYSTEM"/>
    <property type="match status" value="1"/>
</dbReference>
<dbReference type="PROSITE" id="PS50887">
    <property type="entry name" value="GGDEF"/>
    <property type="match status" value="1"/>
</dbReference>
<keyword evidence="3" id="KW-1185">Reference proteome</keyword>
<dbReference type="GO" id="GO:0052621">
    <property type="term" value="F:diguanylate cyclase activity"/>
    <property type="evidence" value="ECO:0007669"/>
    <property type="project" value="TreeGrafter"/>
</dbReference>
<dbReference type="FunFam" id="3.30.70.270:FF:000001">
    <property type="entry name" value="Diguanylate cyclase domain protein"/>
    <property type="match status" value="1"/>
</dbReference>
<dbReference type="RefSeq" id="WP_135270005.1">
    <property type="nucleotide sequence ID" value="NZ_SRIB01000001.1"/>
</dbReference>
<sequence length="300" mass="34210">MVKLLSIDSLMNTIDTLSNIYDAIRIIHPVTKKIYDFKSSSYELVLEDFPCYTYWNRNKICKNCVSMKAYNTENTSIKIEGKGEDTYIVMAVPIYVNNEKLILEFIKNSSNSLTLQDVENNLNLELNNQLSNTPNSMSVDLVTGANNRYYLETKLPADIYKSAVNNSTISIIMADLDNFKDINDTYGHLAGDEALKTFTNLAKMCIREDDWIARFGGDEFIIVLNNTDALNAYKVADRIRNALEKKVIFYKDKVINITASFGVYEIELDEVLDDYRKAIEKADIELLKAKKNGKNMISTE</sequence>
<gene>
    <name evidence="2" type="ORF">E4100_01140</name>
</gene>
<dbReference type="Proteomes" id="UP000298381">
    <property type="component" value="Unassembled WGS sequence"/>
</dbReference>
<dbReference type="SMART" id="SM00267">
    <property type="entry name" value="GGDEF"/>
    <property type="match status" value="1"/>
</dbReference>
<dbReference type="OrthoDB" id="9805474at2"/>
<dbReference type="InterPro" id="IPR029787">
    <property type="entry name" value="Nucleotide_cyclase"/>
</dbReference>
<dbReference type="Gene3D" id="3.30.70.270">
    <property type="match status" value="1"/>
</dbReference>
<evidence type="ECO:0000313" key="2">
    <source>
        <dbReference type="EMBL" id="TFZ41770.1"/>
    </source>
</evidence>
<dbReference type="SUPFAM" id="SSF55073">
    <property type="entry name" value="Nucleotide cyclase"/>
    <property type="match status" value="1"/>
</dbReference>
<evidence type="ECO:0000259" key="1">
    <source>
        <dbReference type="PROSITE" id="PS50887"/>
    </source>
</evidence>
<dbReference type="PANTHER" id="PTHR45138:SF9">
    <property type="entry name" value="DIGUANYLATE CYCLASE DGCM-RELATED"/>
    <property type="match status" value="1"/>
</dbReference>
<reference evidence="2 3" key="1">
    <citation type="submission" date="2019-03" db="EMBL/GenBank/DDBJ databases">
        <title>Draft genome sequence data and analysis of a Fermenting Bacterium, Soehngenia longevitae strain 1933PT, isolated from petroleum reservoir in Azerbaijan.</title>
        <authorList>
            <person name="Grouzdev D.S."/>
            <person name="Bidzhieva S.K."/>
            <person name="Sokolova D.S."/>
            <person name="Tourova T.P."/>
            <person name="Poltaraus A.B."/>
            <person name="Nazina T.N."/>
        </authorList>
    </citation>
    <scope>NUCLEOTIDE SEQUENCE [LARGE SCALE GENOMIC DNA]</scope>
    <source>
        <strain evidence="2 3">1933P</strain>
    </source>
</reference>
<feature type="domain" description="GGDEF" evidence="1">
    <location>
        <begin position="167"/>
        <end position="300"/>
    </location>
</feature>
<dbReference type="AlphaFoldDB" id="A0A4Z0DA71"/>
<accession>A0A4Z0DA71</accession>
<protein>
    <submittedName>
        <fullName evidence="2">GGDEF domain-containing protein</fullName>
    </submittedName>
</protein>
<dbReference type="Pfam" id="PF00990">
    <property type="entry name" value="GGDEF"/>
    <property type="match status" value="1"/>
</dbReference>
<organism evidence="2 3">
    <name type="scientific">Soehngenia longivitae</name>
    <dbReference type="NCBI Taxonomy" id="2562294"/>
    <lineage>
        <taxon>Bacteria</taxon>
        <taxon>Bacillati</taxon>
        <taxon>Bacillota</taxon>
        <taxon>Tissierellia</taxon>
        <taxon>Tissierellales</taxon>
        <taxon>Tissierellaceae</taxon>
        <taxon>Soehngenia</taxon>
    </lineage>
</organism>